<protein>
    <submittedName>
        <fullName evidence="1">Uncharacterized protein</fullName>
    </submittedName>
</protein>
<accession>A0ACC3AFM8</accession>
<keyword evidence="2" id="KW-1185">Reference proteome</keyword>
<evidence type="ECO:0000313" key="2">
    <source>
        <dbReference type="Proteomes" id="UP001172386"/>
    </source>
</evidence>
<dbReference type="EMBL" id="JAPDRQ010000023">
    <property type="protein sequence ID" value="KAJ9661381.1"/>
    <property type="molecule type" value="Genomic_DNA"/>
</dbReference>
<dbReference type="Proteomes" id="UP001172386">
    <property type="component" value="Unassembled WGS sequence"/>
</dbReference>
<reference evidence="1" key="1">
    <citation type="submission" date="2022-10" db="EMBL/GenBank/DDBJ databases">
        <title>Culturing micro-colonial fungi from biological soil crusts in the Mojave desert and describing Neophaeococcomyces mojavensis, and introducing the new genera and species Taxawa tesnikishii.</title>
        <authorList>
            <person name="Kurbessoian T."/>
            <person name="Stajich J.E."/>
        </authorList>
    </citation>
    <scope>NUCLEOTIDE SEQUENCE</scope>
    <source>
        <strain evidence="1">JES_112</strain>
    </source>
</reference>
<proteinExistence type="predicted"/>
<evidence type="ECO:0000313" key="1">
    <source>
        <dbReference type="EMBL" id="KAJ9661381.1"/>
    </source>
</evidence>
<comment type="caution">
    <text evidence="1">The sequence shown here is derived from an EMBL/GenBank/DDBJ whole genome shotgun (WGS) entry which is preliminary data.</text>
</comment>
<organism evidence="1 2">
    <name type="scientific">Neophaeococcomyces mojaviensis</name>
    <dbReference type="NCBI Taxonomy" id="3383035"/>
    <lineage>
        <taxon>Eukaryota</taxon>
        <taxon>Fungi</taxon>
        <taxon>Dikarya</taxon>
        <taxon>Ascomycota</taxon>
        <taxon>Pezizomycotina</taxon>
        <taxon>Eurotiomycetes</taxon>
        <taxon>Chaetothyriomycetidae</taxon>
        <taxon>Chaetothyriales</taxon>
        <taxon>Chaetothyriales incertae sedis</taxon>
        <taxon>Neophaeococcomyces</taxon>
    </lineage>
</organism>
<gene>
    <name evidence="1" type="ORF">H2198_001949</name>
</gene>
<sequence>MAYTNRKPRAKKPTAHISYDQGLHLIRSFLLYASHHTVEEVQAFTAQWVPHPSWVRLENVPIPESSISQAADLLIAELGEDGIHEIGGRKWWQWRKKDAPLKAEWIEMRSDYNIRQREKTKCRRVMMYVHGGAYFFGSVDEHRYQLQRHARKLQARVFAPRYRLAPQFPFPCGLLDCLAAYLYLLTVHEPSEIVFAGDSAGGGMVLSILCLLRDQGIPLPAGAILISPWVDLTHSFPSLSREDGFDYIPPHGFMQKPSRSWPPPNEDEIQEILKAAGAIKNEGVSVTEPGQNVQAPLSPTTASNFARKLQPPLSLQLDGKELMIKDQIQLYTTNQLIVHPLVSPVLQPSLGGLPPLLIVVGDGELLRDEQIYVAHKAADPQKYKLGDKWRDRYDPHDTILRKYKPTPVQLQVWEDLCHVTPTLSFTRPAKFMYRSVAQFGAWALSRAQKRAIEIMDDDSSSTGSISSDDESDDPKPHALSNGKPTPNGLHAQIGKAGDPIPPFRNSMIREQVDRHGNIFPLPSASELPATKMSPDFVGVVKEGPIRKWLTAKQEWDTKYASTRRKVQKERKENYKAGHRLFFGEGENPPPSALAGRQQDEDATKPSKLKKSWGLGMWSSWGWKHDERTIHKDEEFTKKEEKKEEKEWNKKSWNEKVDSPSIVVEDTPSPNRDRSASRPRSARRKTIAVHDEGQIEGETGAGQDLGGSKLNIPAVAVEPPVQTDGQGAGADPEHLSPMFLPKWKTVTHLRDGSKDVSDTGSTYSRRTFPDNASTKAVFSAPGVTSETIETTDNISKGKNPDSTLDTSRTDGIVPTPRPSTATMARDHVGGYDTPVSRRSVERLQSHQVDVSGDGGSVHSSILTLKTMDRMQPLRSPSSTAIVQAEGVIAPANELTDLAAVGTSGKPSSAHAVVGESDLNKVQPDGTNSQTAVETTDTKLHDNSKTAQSTSERPGLYNRDDSDFVTAMEKL</sequence>
<name>A0ACC3AFM8_9EURO</name>